<dbReference type="EMBL" id="UYSU01040281">
    <property type="protein sequence ID" value="VDM02167.1"/>
    <property type="molecule type" value="Genomic_DNA"/>
</dbReference>
<dbReference type="WBParaSite" id="SSLN_0001638401-mRNA-1">
    <property type="protein sequence ID" value="SSLN_0001638401-mRNA-1"/>
    <property type="gene ID" value="SSLN_0001638401"/>
</dbReference>
<reference evidence="4" key="1">
    <citation type="submission" date="2016-06" db="UniProtKB">
        <authorList>
            <consortium name="WormBaseParasite"/>
        </authorList>
    </citation>
    <scope>IDENTIFICATION</scope>
</reference>
<organism evidence="4">
    <name type="scientific">Schistocephalus solidus</name>
    <name type="common">Tapeworm</name>
    <dbReference type="NCBI Taxonomy" id="70667"/>
    <lineage>
        <taxon>Eukaryota</taxon>
        <taxon>Metazoa</taxon>
        <taxon>Spiralia</taxon>
        <taxon>Lophotrochozoa</taxon>
        <taxon>Platyhelminthes</taxon>
        <taxon>Cestoda</taxon>
        <taxon>Eucestoda</taxon>
        <taxon>Diphyllobothriidea</taxon>
        <taxon>Diphyllobothriidae</taxon>
        <taxon>Schistocephalus</taxon>
    </lineage>
</organism>
<evidence type="ECO:0000313" key="4">
    <source>
        <dbReference type="WBParaSite" id="SSLN_0001638401-mRNA-1"/>
    </source>
</evidence>
<reference evidence="2 3" key="2">
    <citation type="submission" date="2018-11" db="EMBL/GenBank/DDBJ databases">
        <authorList>
            <consortium name="Pathogen Informatics"/>
        </authorList>
    </citation>
    <scope>NUCLEOTIDE SEQUENCE [LARGE SCALE GENOMIC DNA]</scope>
    <source>
        <strain evidence="2 3">NST_G2</strain>
    </source>
</reference>
<evidence type="ECO:0000256" key="1">
    <source>
        <dbReference type="SAM" id="MobiDB-lite"/>
    </source>
</evidence>
<keyword evidence="3" id="KW-1185">Reference proteome</keyword>
<protein>
    <submittedName>
        <fullName evidence="2 4">Uncharacterized protein</fullName>
    </submittedName>
</protein>
<name>A0A183TH33_SCHSO</name>
<dbReference type="Proteomes" id="UP000275846">
    <property type="component" value="Unassembled WGS sequence"/>
</dbReference>
<evidence type="ECO:0000313" key="2">
    <source>
        <dbReference type="EMBL" id="VDM02167.1"/>
    </source>
</evidence>
<accession>A0A183TH33</accession>
<dbReference type="AlphaFoldDB" id="A0A183TH33"/>
<gene>
    <name evidence="2" type="ORF">SSLN_LOCUS15781</name>
</gene>
<sequence>MSATLVTSENNPSATSPSNIAIRTTSTAASAAATATIIFLSPVTGEYNREIPSTTTPTTMLVVWTRSPPVLTFSSRMELVGHLSSHHTVTGDPVPGAPNHSKDRRLHSPHCPREFTHRIGSYAHS</sequence>
<evidence type="ECO:0000313" key="3">
    <source>
        <dbReference type="Proteomes" id="UP000275846"/>
    </source>
</evidence>
<feature type="region of interest" description="Disordered" evidence="1">
    <location>
        <begin position="84"/>
        <end position="125"/>
    </location>
</feature>
<proteinExistence type="predicted"/>